<dbReference type="PROSITE" id="PS50181">
    <property type="entry name" value="FBOX"/>
    <property type="match status" value="1"/>
</dbReference>
<dbReference type="Pfam" id="PF12937">
    <property type="entry name" value="F-box-like"/>
    <property type="match status" value="1"/>
</dbReference>
<dbReference type="AlphaFoldDB" id="A0A3N4IE04"/>
<protein>
    <recommendedName>
        <fullName evidence="1">F-box domain-containing protein</fullName>
    </recommendedName>
</protein>
<dbReference type="CDD" id="cd09917">
    <property type="entry name" value="F-box_SF"/>
    <property type="match status" value="1"/>
</dbReference>
<reference evidence="2 3" key="1">
    <citation type="journal article" date="2018" name="Nat. Ecol. Evol.">
        <title>Pezizomycetes genomes reveal the molecular basis of ectomycorrhizal truffle lifestyle.</title>
        <authorList>
            <person name="Murat C."/>
            <person name="Payen T."/>
            <person name="Noel B."/>
            <person name="Kuo A."/>
            <person name="Morin E."/>
            <person name="Chen J."/>
            <person name="Kohler A."/>
            <person name="Krizsan K."/>
            <person name="Balestrini R."/>
            <person name="Da Silva C."/>
            <person name="Montanini B."/>
            <person name="Hainaut M."/>
            <person name="Levati E."/>
            <person name="Barry K.W."/>
            <person name="Belfiori B."/>
            <person name="Cichocki N."/>
            <person name="Clum A."/>
            <person name="Dockter R.B."/>
            <person name="Fauchery L."/>
            <person name="Guy J."/>
            <person name="Iotti M."/>
            <person name="Le Tacon F."/>
            <person name="Lindquist E.A."/>
            <person name="Lipzen A."/>
            <person name="Malagnac F."/>
            <person name="Mello A."/>
            <person name="Molinier V."/>
            <person name="Miyauchi S."/>
            <person name="Poulain J."/>
            <person name="Riccioni C."/>
            <person name="Rubini A."/>
            <person name="Sitrit Y."/>
            <person name="Splivallo R."/>
            <person name="Traeger S."/>
            <person name="Wang M."/>
            <person name="Zifcakova L."/>
            <person name="Wipf D."/>
            <person name="Zambonelli A."/>
            <person name="Paolocci F."/>
            <person name="Nowrousian M."/>
            <person name="Ottonello S."/>
            <person name="Baldrian P."/>
            <person name="Spatafora J.W."/>
            <person name="Henrissat B."/>
            <person name="Nagy L.G."/>
            <person name="Aury J.M."/>
            <person name="Wincker P."/>
            <person name="Grigoriev I.V."/>
            <person name="Bonfante P."/>
            <person name="Martin F.M."/>
        </authorList>
    </citation>
    <scope>NUCLEOTIDE SEQUENCE [LARGE SCALE GENOMIC DNA]</scope>
    <source>
        <strain evidence="2 3">RN42</strain>
    </source>
</reference>
<dbReference type="SUPFAM" id="SSF81383">
    <property type="entry name" value="F-box domain"/>
    <property type="match status" value="1"/>
</dbReference>
<name>A0A3N4IE04_ASCIM</name>
<dbReference type="EMBL" id="ML119693">
    <property type="protein sequence ID" value="RPA79944.1"/>
    <property type="molecule type" value="Genomic_DNA"/>
</dbReference>
<dbReference type="InterPro" id="IPR001810">
    <property type="entry name" value="F-box_dom"/>
</dbReference>
<dbReference type="Proteomes" id="UP000275078">
    <property type="component" value="Unassembled WGS sequence"/>
</dbReference>
<dbReference type="Gene3D" id="1.20.1280.50">
    <property type="match status" value="1"/>
</dbReference>
<accession>A0A3N4IE04</accession>
<organism evidence="2 3">
    <name type="scientific">Ascobolus immersus RN42</name>
    <dbReference type="NCBI Taxonomy" id="1160509"/>
    <lineage>
        <taxon>Eukaryota</taxon>
        <taxon>Fungi</taxon>
        <taxon>Dikarya</taxon>
        <taxon>Ascomycota</taxon>
        <taxon>Pezizomycotina</taxon>
        <taxon>Pezizomycetes</taxon>
        <taxon>Pezizales</taxon>
        <taxon>Ascobolaceae</taxon>
        <taxon>Ascobolus</taxon>
    </lineage>
</organism>
<evidence type="ECO:0000313" key="2">
    <source>
        <dbReference type="EMBL" id="RPA79944.1"/>
    </source>
</evidence>
<gene>
    <name evidence="2" type="ORF">BJ508DRAFT_132658</name>
</gene>
<keyword evidence="3" id="KW-1185">Reference proteome</keyword>
<feature type="domain" description="F-box" evidence="1">
    <location>
        <begin position="16"/>
        <end position="68"/>
    </location>
</feature>
<sequence>MTGNSLPAMTLSRSPNSKISRLPLDITYQILSYLPDVEKIKITRVCKAWQSSVRTWAQLHTRKVYETYPDILPNPTPEWEHFYKAVKISSLRPSATPSSSLKMDSIRAKVVNTSKYAAWVDGSMLHAGRMPSNGGGLEDGHFSKPLAELLSIDSKYWGEVLWIDNETGIVVVSICDDDLEGLFGFDIEKSALVWVTDLDGNEATIGKATSHSNDQDWKLHRSTAFTDGLLIKFSKDPSTRIFQLWEINSNNGKQRCIQKDLLYHPLFAFTKGSHARFERTSEGISQQMRAEGPDFHPRRSYKADTFSFRRLPFKNEDGVCDHVAVAYSFDFTGAALGPFAEEAIEEMIKLEEAVEESHEDHFHSFQNAEGTISKGGALLKDPGMQDETMPDASKYPPGLDMDHIEVSFADQSALLSHPTLGQNNDACEGSRTFFLIYNTTTGELVQRLHMPGYRYHFAPNDYRTIADQEVADIINGVNSGYVRYPNRLQIRISDLVLSDQSSAAVKIDIIQESKIQNIRSAYGMHCSADLPECWSLTARFTKGATEKKAPSFSFDADALTCSLYKVFMDSLATEPLVTNLHLESRLVINPLYRIGVYNASIPDQGHLFHRYSHFPSEVYDESDDEFDDEFDDIPDLPDMPQPVRAPPLHGPRPAFEIPKDIPAGANSLPEIAVFEEVVERRIKSLGCFSELDGHVWTYKWFNVASKHPIYQPLVEGQDPNSRMRFGWEGRVDRKGNVEDNSPLEIDEHGIKFSGIWLWD</sequence>
<evidence type="ECO:0000259" key="1">
    <source>
        <dbReference type="PROSITE" id="PS50181"/>
    </source>
</evidence>
<proteinExistence type="predicted"/>
<evidence type="ECO:0000313" key="3">
    <source>
        <dbReference type="Proteomes" id="UP000275078"/>
    </source>
</evidence>
<dbReference type="InterPro" id="IPR036047">
    <property type="entry name" value="F-box-like_dom_sf"/>
</dbReference>